<dbReference type="PRINTS" id="PR00625">
    <property type="entry name" value="JDOMAIN"/>
</dbReference>
<dbReference type="SMART" id="SM00271">
    <property type="entry name" value="DnaJ"/>
    <property type="match status" value="1"/>
</dbReference>
<feature type="region of interest" description="Disordered" evidence="1">
    <location>
        <begin position="606"/>
        <end position="650"/>
    </location>
</feature>
<dbReference type="GO" id="GO:0006614">
    <property type="term" value="P:SRP-dependent cotranslational protein targeting to membrane"/>
    <property type="evidence" value="ECO:0007669"/>
    <property type="project" value="EnsemblFungi"/>
</dbReference>
<dbReference type="PANTHER" id="PTHR24075">
    <property type="entry name" value="SEC63 DOMAIN-CONTAINING"/>
    <property type="match status" value="1"/>
</dbReference>
<accession>J7RBK4</accession>
<dbReference type="GeneID" id="34528020"/>
<dbReference type="GO" id="GO:0031204">
    <property type="term" value="P:post-translational protein targeting to membrane, translocation"/>
    <property type="evidence" value="ECO:0007669"/>
    <property type="project" value="EnsemblFungi"/>
</dbReference>
<dbReference type="Gene3D" id="2.60.40.150">
    <property type="entry name" value="C2 domain"/>
    <property type="match status" value="1"/>
</dbReference>
<evidence type="ECO:0000256" key="2">
    <source>
        <dbReference type="SAM" id="Phobius"/>
    </source>
</evidence>
<dbReference type="GO" id="GO:0008320">
    <property type="term" value="F:protein transmembrane transporter activity"/>
    <property type="evidence" value="ECO:0007669"/>
    <property type="project" value="EnsemblFungi"/>
</dbReference>
<keyword evidence="2" id="KW-0472">Membrane</keyword>
<dbReference type="RefSeq" id="XP_022466510.1">
    <property type="nucleotide sequence ID" value="XM_022610189.1"/>
</dbReference>
<dbReference type="eggNOG" id="KOG0721">
    <property type="taxonomic scope" value="Eukaryota"/>
</dbReference>
<dbReference type="InterPro" id="IPR001623">
    <property type="entry name" value="DnaJ_domain"/>
</dbReference>
<feature type="compositionally biased region" description="Acidic residues" evidence="1">
    <location>
        <begin position="610"/>
        <end position="650"/>
    </location>
</feature>
<dbReference type="Proteomes" id="UP000006310">
    <property type="component" value="Chromosome 10"/>
</dbReference>
<keyword evidence="2" id="KW-0812">Transmembrane</keyword>
<keyword evidence="2" id="KW-1133">Transmembrane helix</keyword>
<evidence type="ECO:0000259" key="3">
    <source>
        <dbReference type="PROSITE" id="PS50076"/>
    </source>
</evidence>
<dbReference type="GO" id="GO:0071256">
    <property type="term" value="C:translocon complex"/>
    <property type="evidence" value="ECO:0007669"/>
    <property type="project" value="EnsemblFungi"/>
</dbReference>
<dbReference type="AlphaFoldDB" id="J7RBK4"/>
<dbReference type="Pfam" id="PF00226">
    <property type="entry name" value="DnaJ"/>
    <property type="match status" value="1"/>
</dbReference>
<dbReference type="GO" id="GO:0046967">
    <property type="term" value="P:cytosol to endoplasmic reticulum transport"/>
    <property type="evidence" value="ECO:0007669"/>
    <property type="project" value="EnsemblFungi"/>
</dbReference>
<dbReference type="InterPro" id="IPR035892">
    <property type="entry name" value="C2_domain_sf"/>
</dbReference>
<dbReference type="KEGG" id="kng:KNAG_0J01840"/>
<sequence>MALSYDYDESSETWPFFLLTILLVSLVPLTAVEVYHLVWAPSGEDSRGGKAADGGQLLASLNDEFTESEIVRFRKKFQRKRSVLFKKRTLLLVSGWILVAYLVQRIGASDAIRESAKIMFDPYELLGISSSASDKDIKSAYRKLSLKFHPDKLPKGLSEADREGLEAQYVQITKAYESLTDELIRFNYLTYGHPDGPQSETHGIALPSFLVDATSSPIIVTLYILSFVLVLPVIVSKWWSKTQSYTKKGIATKTASYFVDRLVNHKPSEIVTVALILKWLSHAEEFKQFYPNLDAATFEKLLNDHLNRRDSGDQNEIKYRIVAKCHSLLYGLLDVSTGFRNVEVATVTLDTFKCIVQAVPHVTDGEILQLPNVNKAEYKKSDANVHTLGKLFTLDETKIGGTLGITDSTHLKQAIQVASNIPFLRLLKADFIVPGEEYVTPMAVCYISLKVLVRSAKHKIITTEKFPSERFEESQDFEDMKDPYARASKQPIMPYSFAPKFPVKRRNAWCCLVVTQKDNKIIQSPFVVERFSLKNLSNEFDKLKVKDLDAEFNPEDWEIGTINIPLGTQAPPANGKYFFRVIVKSTDYFGSDIDITMTMNVRDPPKLEVADDVYDASDSENDDDDENDDESDSNYTDIDTDTEVEEDATG</sequence>
<dbReference type="HOGENOM" id="CLU_014210_0_0_1"/>
<feature type="domain" description="J" evidence="3">
    <location>
        <begin position="121"/>
        <end position="192"/>
    </location>
</feature>
<dbReference type="InterPro" id="IPR036869">
    <property type="entry name" value="J_dom_sf"/>
</dbReference>
<dbReference type="PANTHER" id="PTHR24075:SF0">
    <property type="entry name" value="TRANSLOCATION PROTEIN SEC63 HOMOLOG"/>
    <property type="match status" value="1"/>
</dbReference>
<feature type="transmembrane region" description="Helical" evidence="2">
    <location>
        <begin position="89"/>
        <end position="107"/>
    </location>
</feature>
<dbReference type="SUPFAM" id="SSF81296">
    <property type="entry name" value="E set domains"/>
    <property type="match status" value="1"/>
</dbReference>
<evidence type="ECO:0000313" key="4">
    <source>
        <dbReference type="EMBL" id="CCK72265.1"/>
    </source>
</evidence>
<reference evidence="4 5" key="1">
    <citation type="journal article" date="2011" name="Proc. Natl. Acad. Sci. U.S.A.">
        <title>Evolutionary erosion of yeast sex chromosomes by mating-type switching accidents.</title>
        <authorList>
            <person name="Gordon J.L."/>
            <person name="Armisen D."/>
            <person name="Proux-Wera E."/>
            <person name="Oheigeartaigh S.S."/>
            <person name="Byrne K.P."/>
            <person name="Wolfe K.H."/>
        </authorList>
    </citation>
    <scope>NUCLEOTIDE SEQUENCE [LARGE SCALE GENOMIC DNA]</scope>
    <source>
        <strain evidence="5">ATCC MYA-139 / BCRC 22969 / CBS 8797 / CCRC 22969 / KCTC 17520 / NBRC 10181 / NCYC 3082</strain>
    </source>
</reference>
<dbReference type="PROSITE" id="PS50076">
    <property type="entry name" value="DNAJ_2"/>
    <property type="match status" value="1"/>
</dbReference>
<gene>
    <name evidence="4" type="primary">KNAG0J01840</name>
    <name evidence="4" type="ordered locus">KNAG_0J01840</name>
</gene>
<protein>
    <recommendedName>
        <fullName evidence="3">J domain-containing protein</fullName>
    </recommendedName>
</protein>
<dbReference type="OrthoDB" id="1734229at2759"/>
<name>J7RBK4_HUIN7</name>
<organism evidence="4 5">
    <name type="scientific">Huiozyma naganishii (strain ATCC MYA-139 / BCRC 22969 / CBS 8797 / KCTC 17520 / NBRC 10181 / NCYC 3082 / Yp74L-3)</name>
    <name type="common">Yeast</name>
    <name type="synonym">Kazachstania naganishii</name>
    <dbReference type="NCBI Taxonomy" id="1071383"/>
    <lineage>
        <taxon>Eukaryota</taxon>
        <taxon>Fungi</taxon>
        <taxon>Dikarya</taxon>
        <taxon>Ascomycota</taxon>
        <taxon>Saccharomycotina</taxon>
        <taxon>Saccharomycetes</taxon>
        <taxon>Saccharomycetales</taxon>
        <taxon>Saccharomycetaceae</taxon>
        <taxon>Huiozyma</taxon>
    </lineage>
</organism>
<dbReference type="FunFam" id="1.10.287.110:FF:000114">
    <property type="entry name" value="SEC63 isoform 5"/>
    <property type="match status" value="1"/>
</dbReference>
<dbReference type="Gene3D" id="1.10.287.110">
    <property type="entry name" value="DnaJ domain"/>
    <property type="match status" value="1"/>
</dbReference>
<dbReference type="EMBL" id="HE978323">
    <property type="protein sequence ID" value="CCK72265.1"/>
    <property type="molecule type" value="Genomic_DNA"/>
</dbReference>
<feature type="transmembrane region" description="Helical" evidence="2">
    <location>
        <begin position="16"/>
        <end position="38"/>
    </location>
</feature>
<evidence type="ECO:0000256" key="1">
    <source>
        <dbReference type="SAM" id="MobiDB-lite"/>
    </source>
</evidence>
<dbReference type="InterPro" id="IPR014756">
    <property type="entry name" value="Ig_E-set"/>
</dbReference>
<evidence type="ECO:0000313" key="5">
    <source>
        <dbReference type="Proteomes" id="UP000006310"/>
    </source>
</evidence>
<keyword evidence="5" id="KW-1185">Reference proteome</keyword>
<dbReference type="OMA" id="ETWPFFL"/>
<dbReference type="GO" id="GO:0031207">
    <property type="term" value="C:Sec62/Sec63 complex"/>
    <property type="evidence" value="ECO:0007669"/>
    <property type="project" value="EnsemblFungi"/>
</dbReference>
<dbReference type="GO" id="GO:0003723">
    <property type="term" value="F:RNA binding"/>
    <property type="evidence" value="ECO:0007669"/>
    <property type="project" value="TreeGrafter"/>
</dbReference>
<dbReference type="CDD" id="cd06257">
    <property type="entry name" value="DnaJ"/>
    <property type="match status" value="1"/>
</dbReference>
<dbReference type="SUPFAM" id="SSF158702">
    <property type="entry name" value="Sec63 N-terminal domain-like"/>
    <property type="match status" value="1"/>
</dbReference>
<feature type="transmembrane region" description="Helical" evidence="2">
    <location>
        <begin position="218"/>
        <end position="239"/>
    </location>
</feature>
<proteinExistence type="predicted"/>
<reference evidence="5" key="2">
    <citation type="submission" date="2012-08" db="EMBL/GenBank/DDBJ databases">
        <title>Genome sequence of Kazachstania naganishii.</title>
        <authorList>
            <person name="Gordon J.L."/>
            <person name="Armisen D."/>
            <person name="Proux-Wera E."/>
            <person name="OhEigeartaigh S.S."/>
            <person name="Byrne K.P."/>
            <person name="Wolfe K.H."/>
        </authorList>
    </citation>
    <scope>NUCLEOTIDE SEQUENCE [LARGE SCALE GENOMIC DNA]</scope>
    <source>
        <strain evidence="5">ATCC MYA-139 / BCRC 22969 / CBS 8797 / CCRC 22969 / KCTC 17520 / NBRC 10181 / NCYC 3082</strain>
    </source>
</reference>
<dbReference type="SUPFAM" id="SSF46565">
    <property type="entry name" value="Chaperone J-domain"/>
    <property type="match status" value="1"/>
</dbReference>
<dbReference type="STRING" id="1071383.J7RBK4"/>